<dbReference type="InterPro" id="IPR036291">
    <property type="entry name" value="NAD(P)-bd_dom_sf"/>
</dbReference>
<evidence type="ECO:0000256" key="3">
    <source>
        <dbReference type="ARBA" id="ARBA00023027"/>
    </source>
</evidence>
<dbReference type="OrthoDB" id="9777288at2"/>
<evidence type="ECO:0000259" key="5">
    <source>
        <dbReference type="Pfam" id="PF00389"/>
    </source>
</evidence>
<keyword evidence="3" id="KW-0520">NAD</keyword>
<evidence type="ECO:0000256" key="1">
    <source>
        <dbReference type="ARBA" id="ARBA00005854"/>
    </source>
</evidence>
<evidence type="ECO:0000259" key="6">
    <source>
        <dbReference type="Pfam" id="PF02826"/>
    </source>
</evidence>
<evidence type="ECO:0000313" key="8">
    <source>
        <dbReference type="Proteomes" id="UP000249248"/>
    </source>
</evidence>
<accession>A0A2W1NJD4</accession>
<dbReference type="PANTHER" id="PTHR42789">
    <property type="entry name" value="D-ISOMER SPECIFIC 2-HYDROXYACID DEHYDROGENASE FAMILY PROTEIN (AFU_ORTHOLOGUE AFUA_6G10090)"/>
    <property type="match status" value="1"/>
</dbReference>
<dbReference type="Proteomes" id="UP000249248">
    <property type="component" value="Unassembled WGS sequence"/>
</dbReference>
<dbReference type="PANTHER" id="PTHR42789:SF1">
    <property type="entry name" value="D-ISOMER SPECIFIC 2-HYDROXYACID DEHYDROGENASE FAMILY PROTEIN (AFU_ORTHOLOGUE AFUA_6G10090)"/>
    <property type="match status" value="1"/>
</dbReference>
<comment type="caution">
    <text evidence="7">The sequence shown here is derived from an EMBL/GenBank/DDBJ whole genome shotgun (WGS) entry which is preliminary data.</text>
</comment>
<dbReference type="GO" id="GO:0016616">
    <property type="term" value="F:oxidoreductase activity, acting on the CH-OH group of donors, NAD or NADP as acceptor"/>
    <property type="evidence" value="ECO:0007669"/>
    <property type="project" value="InterPro"/>
</dbReference>
<protein>
    <submittedName>
        <fullName evidence="7">Phosphoglycerate dehydrogenase</fullName>
    </submittedName>
</protein>
<keyword evidence="8" id="KW-1185">Reference proteome</keyword>
<dbReference type="GO" id="GO:0051287">
    <property type="term" value="F:NAD binding"/>
    <property type="evidence" value="ECO:0007669"/>
    <property type="project" value="InterPro"/>
</dbReference>
<gene>
    <name evidence="7" type="ORF">DNU06_16680</name>
</gene>
<evidence type="ECO:0000256" key="2">
    <source>
        <dbReference type="ARBA" id="ARBA00023002"/>
    </source>
</evidence>
<feature type="domain" description="D-isomer specific 2-hydroxyacid dehydrogenase catalytic" evidence="5">
    <location>
        <begin position="8"/>
        <end position="311"/>
    </location>
</feature>
<evidence type="ECO:0000313" key="7">
    <source>
        <dbReference type="EMBL" id="PZE15732.1"/>
    </source>
</evidence>
<evidence type="ECO:0000256" key="4">
    <source>
        <dbReference type="RuleBase" id="RU003719"/>
    </source>
</evidence>
<dbReference type="RefSeq" id="WP_111064646.1">
    <property type="nucleotide sequence ID" value="NZ_JBHUCU010000013.1"/>
</dbReference>
<proteinExistence type="inferred from homology"/>
<dbReference type="SUPFAM" id="SSF51735">
    <property type="entry name" value="NAD(P)-binding Rossmann-fold domains"/>
    <property type="match status" value="1"/>
</dbReference>
<dbReference type="Gene3D" id="3.40.50.720">
    <property type="entry name" value="NAD(P)-binding Rossmann-like Domain"/>
    <property type="match status" value="2"/>
</dbReference>
<keyword evidence="2 4" id="KW-0560">Oxidoreductase</keyword>
<organism evidence="7 8">
    <name type="scientific">Putridiphycobacter roseus</name>
    <dbReference type="NCBI Taxonomy" id="2219161"/>
    <lineage>
        <taxon>Bacteria</taxon>
        <taxon>Pseudomonadati</taxon>
        <taxon>Bacteroidota</taxon>
        <taxon>Flavobacteriia</taxon>
        <taxon>Flavobacteriales</taxon>
        <taxon>Crocinitomicaceae</taxon>
        <taxon>Putridiphycobacter</taxon>
    </lineage>
</organism>
<dbReference type="Pfam" id="PF02826">
    <property type="entry name" value="2-Hacid_dh_C"/>
    <property type="match status" value="1"/>
</dbReference>
<dbReference type="EMBL" id="QKSB01000018">
    <property type="protein sequence ID" value="PZE15732.1"/>
    <property type="molecule type" value="Genomic_DNA"/>
</dbReference>
<reference evidence="7 8" key="1">
    <citation type="submission" date="2018-06" db="EMBL/GenBank/DDBJ databases">
        <title>The draft genome sequence of Crocinitomix sp. SM1701.</title>
        <authorList>
            <person name="Zhang X."/>
        </authorList>
    </citation>
    <scope>NUCLEOTIDE SEQUENCE [LARGE SCALE GENOMIC DNA]</scope>
    <source>
        <strain evidence="7 8">SM1701</strain>
    </source>
</reference>
<dbReference type="SUPFAM" id="SSF52283">
    <property type="entry name" value="Formate/glycerate dehydrogenase catalytic domain-like"/>
    <property type="match status" value="1"/>
</dbReference>
<name>A0A2W1NJD4_9FLAO</name>
<sequence>MKIGFIDTVHPILWESLTSINQECVDLTSNTLEEIKLLISDFDGIVIRSRIKLDENLLKSANNLKFIARSGAGLENIDVDYCNANGIVLFNAPEGNRNAVGEQALGMLLALFNNIIIANNEVKSRIWRREANRGIELEGKTIGIIGFGNNGQAFAEKLAGFNVTILAHDKYKTNFGTDKVKEVSLEFLKENAQVISLHIPQTNETIGLINDSFIEEVKKPFYLLNLARGKIVETKALVTALKNNNVLGACLDVNEFEDSSFGKIFEEGVDLSVEFEYLLNSAKVILTPHVGGWTHESYFKLSRVLFEKFRNHYQL</sequence>
<dbReference type="Pfam" id="PF00389">
    <property type="entry name" value="2-Hacid_dh"/>
    <property type="match status" value="1"/>
</dbReference>
<dbReference type="InterPro" id="IPR050857">
    <property type="entry name" value="D-2-hydroxyacid_DH"/>
</dbReference>
<dbReference type="InterPro" id="IPR006140">
    <property type="entry name" value="D-isomer_DH_NAD-bd"/>
</dbReference>
<feature type="domain" description="D-isomer specific 2-hydroxyacid dehydrogenase NAD-binding" evidence="6">
    <location>
        <begin position="105"/>
        <end position="291"/>
    </location>
</feature>
<dbReference type="AlphaFoldDB" id="A0A2W1NJD4"/>
<comment type="similarity">
    <text evidence="1 4">Belongs to the D-isomer specific 2-hydroxyacid dehydrogenase family.</text>
</comment>
<dbReference type="InterPro" id="IPR006139">
    <property type="entry name" value="D-isomer_2_OHA_DH_cat_dom"/>
</dbReference>